<dbReference type="Gene3D" id="1.10.10.10">
    <property type="entry name" value="Winged helix-like DNA-binding domain superfamily/Winged helix DNA-binding domain"/>
    <property type="match status" value="1"/>
</dbReference>
<evidence type="ECO:0000259" key="4">
    <source>
        <dbReference type="PROSITE" id="PS50995"/>
    </source>
</evidence>
<protein>
    <submittedName>
        <fullName evidence="5">MarR family transcriptional regulator</fullName>
    </submittedName>
</protein>
<dbReference type="InterPro" id="IPR000835">
    <property type="entry name" value="HTH_MarR-typ"/>
</dbReference>
<name>A0ABP6NMI7_9ACTN</name>
<dbReference type="SUPFAM" id="SSF46785">
    <property type="entry name" value="Winged helix' DNA-binding domain"/>
    <property type="match status" value="1"/>
</dbReference>
<keyword evidence="2" id="KW-0238">DNA-binding</keyword>
<dbReference type="PROSITE" id="PS50995">
    <property type="entry name" value="HTH_MARR_2"/>
    <property type="match status" value="1"/>
</dbReference>
<dbReference type="InterPro" id="IPR036388">
    <property type="entry name" value="WH-like_DNA-bd_sf"/>
</dbReference>
<keyword evidence="6" id="KW-1185">Reference proteome</keyword>
<dbReference type="Proteomes" id="UP001500320">
    <property type="component" value="Unassembled WGS sequence"/>
</dbReference>
<evidence type="ECO:0000256" key="3">
    <source>
        <dbReference type="ARBA" id="ARBA00023163"/>
    </source>
</evidence>
<sequence>MDDTLTLRSLGTVLRDLNRTLVRRGKRAAGIEPLPETEAGIVRLVVHRPGASPGQIAAELGMQPSNVSAALRRLAEAGLVTRESDPVDRRATRVLPTSRAVENARLLEEARAELLAAALDGLTAEHREALLRAIPSLGALERALRDGA</sequence>
<dbReference type="EMBL" id="BAAAUT010000045">
    <property type="protein sequence ID" value="GAA3153054.1"/>
    <property type="molecule type" value="Genomic_DNA"/>
</dbReference>
<feature type="domain" description="HTH marR-type" evidence="4">
    <location>
        <begin position="3"/>
        <end position="139"/>
    </location>
</feature>
<organism evidence="5 6">
    <name type="scientific">Planomonospora alba</name>
    <dbReference type="NCBI Taxonomy" id="161354"/>
    <lineage>
        <taxon>Bacteria</taxon>
        <taxon>Bacillati</taxon>
        <taxon>Actinomycetota</taxon>
        <taxon>Actinomycetes</taxon>
        <taxon>Streptosporangiales</taxon>
        <taxon>Streptosporangiaceae</taxon>
        <taxon>Planomonospora</taxon>
    </lineage>
</organism>
<dbReference type="RefSeq" id="WP_344863545.1">
    <property type="nucleotide sequence ID" value="NZ_BAAAUT010000045.1"/>
</dbReference>
<dbReference type="PROSITE" id="PS01117">
    <property type="entry name" value="HTH_MARR_1"/>
    <property type="match status" value="1"/>
</dbReference>
<keyword evidence="1" id="KW-0805">Transcription regulation</keyword>
<dbReference type="PANTHER" id="PTHR33164:SF43">
    <property type="entry name" value="HTH-TYPE TRANSCRIPTIONAL REPRESSOR YETL"/>
    <property type="match status" value="1"/>
</dbReference>
<dbReference type="SMART" id="SM00347">
    <property type="entry name" value="HTH_MARR"/>
    <property type="match status" value="1"/>
</dbReference>
<evidence type="ECO:0000313" key="6">
    <source>
        <dbReference type="Proteomes" id="UP001500320"/>
    </source>
</evidence>
<keyword evidence="3" id="KW-0804">Transcription</keyword>
<dbReference type="InterPro" id="IPR036390">
    <property type="entry name" value="WH_DNA-bd_sf"/>
</dbReference>
<dbReference type="Pfam" id="PF12802">
    <property type="entry name" value="MarR_2"/>
    <property type="match status" value="1"/>
</dbReference>
<dbReference type="PRINTS" id="PR00598">
    <property type="entry name" value="HTHMARR"/>
</dbReference>
<dbReference type="PANTHER" id="PTHR33164">
    <property type="entry name" value="TRANSCRIPTIONAL REGULATOR, MARR FAMILY"/>
    <property type="match status" value="1"/>
</dbReference>
<evidence type="ECO:0000256" key="1">
    <source>
        <dbReference type="ARBA" id="ARBA00023015"/>
    </source>
</evidence>
<dbReference type="InterPro" id="IPR023187">
    <property type="entry name" value="Tscrpt_reg_MarR-type_CS"/>
</dbReference>
<reference evidence="6" key="1">
    <citation type="journal article" date="2019" name="Int. J. Syst. Evol. Microbiol.">
        <title>The Global Catalogue of Microorganisms (GCM) 10K type strain sequencing project: providing services to taxonomists for standard genome sequencing and annotation.</title>
        <authorList>
            <consortium name="The Broad Institute Genomics Platform"/>
            <consortium name="The Broad Institute Genome Sequencing Center for Infectious Disease"/>
            <person name="Wu L."/>
            <person name="Ma J."/>
        </authorList>
    </citation>
    <scope>NUCLEOTIDE SEQUENCE [LARGE SCALE GENOMIC DNA]</scope>
    <source>
        <strain evidence="6">JCM 9373</strain>
    </source>
</reference>
<accession>A0ABP6NMI7</accession>
<evidence type="ECO:0000256" key="2">
    <source>
        <dbReference type="ARBA" id="ARBA00023125"/>
    </source>
</evidence>
<dbReference type="CDD" id="cd00090">
    <property type="entry name" value="HTH_ARSR"/>
    <property type="match status" value="1"/>
</dbReference>
<gene>
    <name evidence="5" type="ORF">GCM10010466_50070</name>
</gene>
<dbReference type="InterPro" id="IPR001845">
    <property type="entry name" value="HTH_ArsR_DNA-bd_dom"/>
</dbReference>
<dbReference type="SMART" id="SM00418">
    <property type="entry name" value="HTH_ARSR"/>
    <property type="match status" value="1"/>
</dbReference>
<comment type="caution">
    <text evidence="5">The sequence shown here is derived from an EMBL/GenBank/DDBJ whole genome shotgun (WGS) entry which is preliminary data.</text>
</comment>
<dbReference type="InterPro" id="IPR011991">
    <property type="entry name" value="ArsR-like_HTH"/>
</dbReference>
<dbReference type="InterPro" id="IPR039422">
    <property type="entry name" value="MarR/SlyA-like"/>
</dbReference>
<evidence type="ECO:0000313" key="5">
    <source>
        <dbReference type="EMBL" id="GAA3153054.1"/>
    </source>
</evidence>
<proteinExistence type="predicted"/>